<evidence type="ECO:0000256" key="6">
    <source>
        <dbReference type="ARBA" id="ARBA00049417"/>
    </source>
</evidence>
<evidence type="ECO:0000259" key="7">
    <source>
        <dbReference type="SMART" id="SM00471"/>
    </source>
</evidence>
<dbReference type="GO" id="GO:0046872">
    <property type="term" value="F:metal ion binding"/>
    <property type="evidence" value="ECO:0007669"/>
    <property type="project" value="UniProtKB-KW"/>
</dbReference>
<sequence length="198" mass="22453">MQEMIKIQEKIRGFLTSKRYIHSLGVKEVSIKLALRYRYNINKTVLAALLHDCARDLPEEVLLKKAGEFGILIGDVERRQLQLLHGPVGAGIALHDFKICDKDILRAIYFHTTGNSSMTLLDKIIYIADYIEPNRAFPGVDVLRKQAFADLDKALLLALNNTINYVISNNQLIHPLSVIARNDILFKQQKTGRGRRSS</sequence>
<dbReference type="InterPro" id="IPR006674">
    <property type="entry name" value="HD_domain"/>
</dbReference>
<keyword evidence="2" id="KW-0479">Metal-binding</keyword>
<dbReference type="PROSITE" id="PS50096">
    <property type="entry name" value="IQ"/>
    <property type="match status" value="1"/>
</dbReference>
<keyword evidence="9" id="KW-1185">Reference proteome</keyword>
<evidence type="ECO:0000256" key="2">
    <source>
        <dbReference type="ARBA" id="ARBA00022723"/>
    </source>
</evidence>
<dbReference type="Pfam" id="PF01966">
    <property type="entry name" value="HD"/>
    <property type="match status" value="1"/>
</dbReference>
<dbReference type="EMBL" id="CP059066">
    <property type="protein sequence ID" value="QSQ10265.1"/>
    <property type="molecule type" value="Genomic_DNA"/>
</dbReference>
<evidence type="ECO:0000256" key="1">
    <source>
        <dbReference type="ARBA" id="ARBA00012506"/>
    </source>
</evidence>
<dbReference type="CDD" id="cd00077">
    <property type="entry name" value="HDc"/>
    <property type="match status" value="1"/>
</dbReference>
<dbReference type="Gene3D" id="1.10.3210.10">
    <property type="entry name" value="Hypothetical protein af1432"/>
    <property type="match status" value="1"/>
</dbReference>
<dbReference type="InterPro" id="IPR003607">
    <property type="entry name" value="HD/PDEase_dom"/>
</dbReference>
<organism evidence="8 9">
    <name type="scientific">Koleobacter methoxysyntrophicus</name>
    <dbReference type="NCBI Taxonomy" id="2751313"/>
    <lineage>
        <taxon>Bacteria</taxon>
        <taxon>Bacillati</taxon>
        <taxon>Bacillota</taxon>
        <taxon>Clostridia</taxon>
        <taxon>Koleobacterales</taxon>
        <taxon>Koleobacteraceae</taxon>
        <taxon>Koleobacter</taxon>
    </lineage>
</organism>
<keyword evidence="5" id="KW-0408">Iron</keyword>
<reference evidence="8" key="1">
    <citation type="submission" date="2020-07" db="EMBL/GenBank/DDBJ databases">
        <title>Koleobacter methoxysyntrophicus gen. nov., sp. nov., a novel anaerobic bacterium isolated from deep subsurface oil field and proposal of Koleobacterales ord. nov. in the phylum Firmicutes.</title>
        <authorList>
            <person name="Sakamoto S."/>
            <person name="Tamaki H."/>
        </authorList>
    </citation>
    <scope>NUCLEOTIDE SEQUENCE</scope>
    <source>
        <strain evidence="8">NRmbB1</strain>
    </source>
</reference>
<accession>A0A8A0RPE3</accession>
<dbReference type="SUPFAM" id="SSF109604">
    <property type="entry name" value="HD-domain/PDEase-like"/>
    <property type="match status" value="1"/>
</dbReference>
<keyword evidence="3" id="KW-0547">Nucleotide-binding</keyword>
<evidence type="ECO:0000256" key="5">
    <source>
        <dbReference type="ARBA" id="ARBA00023004"/>
    </source>
</evidence>
<dbReference type="KEGG" id="kme:H0A61_02666"/>
<dbReference type="SMART" id="SM00471">
    <property type="entry name" value="HDc"/>
    <property type="match status" value="1"/>
</dbReference>
<protein>
    <recommendedName>
        <fullName evidence="1">bis(5'-nucleosyl)-tetraphosphatase (symmetrical)</fullName>
        <ecNumber evidence="1">3.6.1.41</ecNumber>
    </recommendedName>
</protein>
<dbReference type="EC" id="3.6.1.41" evidence="1"/>
<evidence type="ECO:0000313" key="8">
    <source>
        <dbReference type="EMBL" id="QSQ10265.1"/>
    </source>
</evidence>
<evidence type="ECO:0000313" key="9">
    <source>
        <dbReference type="Proteomes" id="UP000662904"/>
    </source>
</evidence>
<dbReference type="GO" id="GO:0000166">
    <property type="term" value="F:nucleotide binding"/>
    <property type="evidence" value="ECO:0007669"/>
    <property type="project" value="UniProtKB-KW"/>
</dbReference>
<dbReference type="GO" id="GO:0008803">
    <property type="term" value="F:bis(5'-nucleosyl)-tetraphosphatase (symmetrical) activity"/>
    <property type="evidence" value="ECO:0007669"/>
    <property type="project" value="UniProtKB-EC"/>
</dbReference>
<gene>
    <name evidence="8" type="ORF">H0A61_02666</name>
</gene>
<name>A0A8A0RPE3_9FIRM</name>
<dbReference type="AlphaFoldDB" id="A0A8A0RPE3"/>
<dbReference type="PANTHER" id="PTHR35795:SF1">
    <property type="entry name" value="BIS(5'-NUCLEOSYL)-TETRAPHOSPHATASE, SYMMETRICAL"/>
    <property type="match status" value="1"/>
</dbReference>
<dbReference type="NCBIfam" id="TIGR00488">
    <property type="entry name" value="bis(5'-nucleosyl)-tetraphosphatase (symmetrical) YqeK"/>
    <property type="match status" value="1"/>
</dbReference>
<dbReference type="InterPro" id="IPR051094">
    <property type="entry name" value="Diverse_Catalytic_Enzymes"/>
</dbReference>
<dbReference type="InterPro" id="IPR005249">
    <property type="entry name" value="YqeK"/>
</dbReference>
<keyword evidence="4" id="KW-0378">Hydrolase</keyword>
<evidence type="ECO:0000256" key="4">
    <source>
        <dbReference type="ARBA" id="ARBA00022801"/>
    </source>
</evidence>
<evidence type="ECO:0000256" key="3">
    <source>
        <dbReference type="ARBA" id="ARBA00022741"/>
    </source>
</evidence>
<proteinExistence type="predicted"/>
<dbReference type="PANTHER" id="PTHR35795">
    <property type="entry name" value="SLR1885 PROTEIN"/>
    <property type="match status" value="1"/>
</dbReference>
<comment type="catalytic activity">
    <reaction evidence="6">
        <text>P(1),P(4)-bis(5'-adenosyl) tetraphosphate + H2O = 2 ADP + 2 H(+)</text>
        <dbReference type="Rhea" id="RHEA:24252"/>
        <dbReference type="ChEBI" id="CHEBI:15377"/>
        <dbReference type="ChEBI" id="CHEBI:15378"/>
        <dbReference type="ChEBI" id="CHEBI:58141"/>
        <dbReference type="ChEBI" id="CHEBI:456216"/>
        <dbReference type="EC" id="3.6.1.41"/>
    </reaction>
</comment>
<dbReference type="Proteomes" id="UP000662904">
    <property type="component" value="Chromosome"/>
</dbReference>
<feature type="domain" description="HD/PDEase" evidence="7">
    <location>
        <begin position="15"/>
        <end position="143"/>
    </location>
</feature>